<reference evidence="4 5" key="1">
    <citation type="submission" date="2018-06" db="EMBL/GenBank/DDBJ databases">
        <title>Natronomonas sp. F16-60 a new haloarchaeon isolated from a solar saltern of Isla Cristina, Huelva, Spain.</title>
        <authorList>
            <person name="Duran-Viseras A."/>
            <person name="Sanchez-Porro C."/>
            <person name="Ventosa A."/>
        </authorList>
    </citation>
    <scope>NUCLEOTIDE SEQUENCE [LARGE SCALE GENOMIC DNA]</scope>
    <source>
        <strain evidence="4 5">F16-60</strain>
    </source>
</reference>
<name>A0A554NFB8_9EURY</name>
<feature type="transmembrane region" description="Helical" evidence="2">
    <location>
        <begin position="93"/>
        <end position="111"/>
    </location>
</feature>
<dbReference type="InParanoid" id="A0A554NFB8"/>
<sequence length="408" mass="39305">MATDTADGTETAAPDATDAGTTRGWGPVAAVAGWQTAASACYYSLFAATGLLKPAFDLTGATVGLVLTIGLLGYTLSLFPSGALVDGLGERRVMLAGLAGLAVAAVVASVAPTYGALLAGAALLGAAYSTAMPATNRAIGASAPSGRANLAMGLKQVGVTAGSGVASVVFAGVAATALFAWGDGFRALAALAVLAAAGFALSYDGRPGSGGLALPDRRALGGGRAYRLLVAAGFFIGAAIFAALGYVVLYVDEGVGATVALGGLVLGATQVTGSVGRVLAGDLADRLGGARGAATVALGQAAVALALFGVLATGVDSPLVATAVLLGIGVSVLGSTGVFYSCLAGLVADDDIGTATAAGQTVINVGGMSAPPAFGYLADTAGYTTAWLLPTGCMAGAVLLLLGVRRAA</sequence>
<dbReference type="InterPro" id="IPR011701">
    <property type="entry name" value="MFS"/>
</dbReference>
<dbReference type="AlphaFoldDB" id="A0A554NFB8"/>
<dbReference type="PANTHER" id="PTHR23527">
    <property type="entry name" value="BLL3282 PROTEIN"/>
    <property type="match status" value="1"/>
</dbReference>
<keyword evidence="5" id="KW-1185">Reference proteome</keyword>
<dbReference type="OrthoDB" id="306263at2157"/>
<dbReference type="EMBL" id="QMDX01000001">
    <property type="protein sequence ID" value="TSD16102.1"/>
    <property type="molecule type" value="Genomic_DNA"/>
</dbReference>
<evidence type="ECO:0000256" key="1">
    <source>
        <dbReference type="SAM" id="MobiDB-lite"/>
    </source>
</evidence>
<feature type="transmembrane region" description="Helical" evidence="2">
    <location>
        <begin position="61"/>
        <end position="81"/>
    </location>
</feature>
<organism evidence="4 5">
    <name type="scientific">Haloglomus irregulare</name>
    <dbReference type="NCBI Taxonomy" id="2234134"/>
    <lineage>
        <taxon>Archaea</taxon>
        <taxon>Methanobacteriati</taxon>
        <taxon>Methanobacteriota</taxon>
        <taxon>Stenosarchaea group</taxon>
        <taxon>Halobacteria</taxon>
        <taxon>Halobacteriales</taxon>
        <taxon>Natronomonadaceae</taxon>
        <taxon>Haloglomus</taxon>
    </lineage>
</organism>
<feature type="transmembrane region" description="Helical" evidence="2">
    <location>
        <begin position="157"/>
        <end position="181"/>
    </location>
</feature>
<dbReference type="InterPro" id="IPR020846">
    <property type="entry name" value="MFS_dom"/>
</dbReference>
<dbReference type="Gene3D" id="1.20.1250.20">
    <property type="entry name" value="MFS general substrate transporter like domains"/>
    <property type="match status" value="2"/>
</dbReference>
<dbReference type="Pfam" id="PF07690">
    <property type="entry name" value="MFS_1"/>
    <property type="match status" value="1"/>
</dbReference>
<keyword evidence="2" id="KW-0812">Transmembrane</keyword>
<evidence type="ECO:0000313" key="4">
    <source>
        <dbReference type="EMBL" id="TSD16102.1"/>
    </source>
</evidence>
<accession>A0A554NFB8</accession>
<evidence type="ECO:0000259" key="3">
    <source>
        <dbReference type="PROSITE" id="PS50850"/>
    </source>
</evidence>
<dbReference type="InterPro" id="IPR036259">
    <property type="entry name" value="MFS_trans_sf"/>
</dbReference>
<keyword evidence="2" id="KW-0472">Membrane</keyword>
<proteinExistence type="predicted"/>
<dbReference type="PROSITE" id="PS50850">
    <property type="entry name" value="MFS"/>
    <property type="match status" value="1"/>
</dbReference>
<dbReference type="GO" id="GO:0022857">
    <property type="term" value="F:transmembrane transporter activity"/>
    <property type="evidence" value="ECO:0007669"/>
    <property type="project" value="InterPro"/>
</dbReference>
<feature type="transmembrane region" description="Helical" evidence="2">
    <location>
        <begin position="292"/>
        <end position="313"/>
    </location>
</feature>
<feature type="transmembrane region" description="Helical" evidence="2">
    <location>
        <begin position="187"/>
        <end position="205"/>
    </location>
</feature>
<dbReference type="PANTHER" id="PTHR23527:SF1">
    <property type="entry name" value="BLL3282 PROTEIN"/>
    <property type="match status" value="1"/>
</dbReference>
<comment type="caution">
    <text evidence="4">The sequence shown here is derived from an EMBL/GenBank/DDBJ whole genome shotgun (WGS) entry which is preliminary data.</text>
</comment>
<feature type="transmembrane region" description="Helical" evidence="2">
    <location>
        <begin position="255"/>
        <end position="280"/>
    </location>
</feature>
<feature type="transmembrane region" description="Helical" evidence="2">
    <location>
        <begin position="386"/>
        <end position="404"/>
    </location>
</feature>
<evidence type="ECO:0000256" key="2">
    <source>
        <dbReference type="SAM" id="Phobius"/>
    </source>
</evidence>
<dbReference type="InterPro" id="IPR052952">
    <property type="entry name" value="MFS-Transporter"/>
</dbReference>
<evidence type="ECO:0000313" key="5">
    <source>
        <dbReference type="Proteomes" id="UP000319894"/>
    </source>
</evidence>
<feature type="domain" description="Major facilitator superfamily (MFS) profile" evidence="3">
    <location>
        <begin position="1"/>
        <end position="408"/>
    </location>
</feature>
<protein>
    <submittedName>
        <fullName evidence="4">MFS transporter</fullName>
    </submittedName>
</protein>
<keyword evidence="2" id="KW-1133">Transmembrane helix</keyword>
<feature type="transmembrane region" description="Helical" evidence="2">
    <location>
        <begin position="319"/>
        <end position="340"/>
    </location>
</feature>
<feature type="transmembrane region" description="Helical" evidence="2">
    <location>
        <begin position="226"/>
        <end position="249"/>
    </location>
</feature>
<dbReference type="Proteomes" id="UP000319894">
    <property type="component" value="Unassembled WGS sequence"/>
</dbReference>
<gene>
    <name evidence="4" type="ORF">DP107_02705</name>
</gene>
<dbReference type="SUPFAM" id="SSF103473">
    <property type="entry name" value="MFS general substrate transporter"/>
    <property type="match status" value="1"/>
</dbReference>
<dbReference type="RefSeq" id="WP_144260584.1">
    <property type="nucleotide sequence ID" value="NZ_QMDX01000001.1"/>
</dbReference>
<feature type="region of interest" description="Disordered" evidence="1">
    <location>
        <begin position="1"/>
        <end position="20"/>
    </location>
</feature>